<keyword evidence="3" id="KW-1185">Reference proteome</keyword>
<dbReference type="Proteomes" id="UP000826550">
    <property type="component" value="Chromosome"/>
</dbReference>
<keyword evidence="1" id="KW-0812">Transmembrane</keyword>
<feature type="transmembrane region" description="Helical" evidence="1">
    <location>
        <begin position="45"/>
        <end position="66"/>
    </location>
</feature>
<proteinExistence type="predicted"/>
<dbReference type="Pfam" id="PF06612">
    <property type="entry name" value="DUF1146"/>
    <property type="match status" value="1"/>
</dbReference>
<organism evidence="2 3">
    <name type="scientific">Lactobacillus panisapium</name>
    <dbReference type="NCBI Taxonomy" id="2012495"/>
    <lineage>
        <taxon>Bacteria</taxon>
        <taxon>Bacillati</taxon>
        <taxon>Bacillota</taxon>
        <taxon>Bacilli</taxon>
        <taxon>Lactobacillales</taxon>
        <taxon>Lactobacillaceae</taxon>
        <taxon>Lactobacillus</taxon>
    </lineage>
</organism>
<protein>
    <submittedName>
        <fullName evidence="2">DUF1146 domain-containing protein</fullName>
    </submittedName>
</protein>
<evidence type="ECO:0000313" key="2">
    <source>
        <dbReference type="EMBL" id="QYN52681.1"/>
    </source>
</evidence>
<dbReference type="RefSeq" id="WP_220221054.1">
    <property type="nucleotide sequence ID" value="NZ_CP048268.1"/>
</dbReference>
<gene>
    <name evidence="2" type="ORF">GYM71_04355</name>
</gene>
<dbReference type="InterPro" id="IPR009526">
    <property type="entry name" value="DUF1146"/>
</dbReference>
<name>A0ABX8WBY6_9LACO</name>
<keyword evidence="1" id="KW-0472">Membrane</keyword>
<dbReference type="NCBIfam" id="TIGR02327">
    <property type="entry name" value="int_mem_ywzB"/>
    <property type="match status" value="1"/>
</dbReference>
<keyword evidence="1" id="KW-1133">Transmembrane helix</keyword>
<reference evidence="2 3" key="1">
    <citation type="submission" date="2020-01" db="EMBL/GenBank/DDBJ databases">
        <title>Vast differences in strain-level diversity in the gut microbiota of two closely related honey bee species.</title>
        <authorList>
            <person name="Ellegaard K.M."/>
            <person name="Suenami S."/>
            <person name="Miyazaki R."/>
            <person name="Engel P."/>
        </authorList>
    </citation>
    <scope>NUCLEOTIDE SEQUENCE [LARGE SCALE GENOMIC DNA]</scope>
    <source>
        <strain evidence="2 3">ESL0416</strain>
    </source>
</reference>
<evidence type="ECO:0000313" key="3">
    <source>
        <dbReference type="Proteomes" id="UP000826550"/>
    </source>
</evidence>
<accession>A0ABX8WBY6</accession>
<evidence type="ECO:0000256" key="1">
    <source>
        <dbReference type="SAM" id="Phobius"/>
    </source>
</evidence>
<dbReference type="EMBL" id="CP048268">
    <property type="protein sequence ID" value="QYN52681.1"/>
    <property type="molecule type" value="Genomic_DNA"/>
</dbReference>
<feature type="transmembrane region" description="Helical" evidence="1">
    <location>
        <begin position="6"/>
        <end position="25"/>
    </location>
</feature>
<sequence>MFQLGVHALISIVIYLITIGLSFQIMKSVQVEKIIRKNKIFEAQLLLIFAAIALGFLVGNFFITLIDTSLQLSNFF</sequence>